<evidence type="ECO:0000313" key="1">
    <source>
        <dbReference type="EMBL" id="MFE4105823.1"/>
    </source>
</evidence>
<keyword evidence="2" id="KW-1185">Reference proteome</keyword>
<gene>
    <name evidence="1" type="ORF">ACFVKH_06015</name>
</gene>
<reference evidence="1 2" key="1">
    <citation type="submission" date="2024-10" db="EMBL/GenBank/DDBJ databases">
        <authorList>
            <person name="Ratan Roy A."/>
            <person name="Morales Sandoval P.H."/>
            <person name="De Los Santos Villalobos S."/>
            <person name="Chakraborty S."/>
            <person name="Mukherjee J."/>
        </authorList>
    </citation>
    <scope>NUCLEOTIDE SEQUENCE [LARGE SCALE GENOMIC DNA]</scope>
    <source>
        <strain evidence="1 2">S1</strain>
    </source>
</reference>
<organism evidence="1 2">
    <name type="scientific">Almyronema epifaneia S1</name>
    <dbReference type="NCBI Taxonomy" id="2991925"/>
    <lineage>
        <taxon>Bacteria</taxon>
        <taxon>Bacillati</taxon>
        <taxon>Cyanobacteriota</taxon>
        <taxon>Cyanophyceae</taxon>
        <taxon>Nodosilineales</taxon>
        <taxon>Nodosilineaceae</taxon>
        <taxon>Almyronema</taxon>
        <taxon>Almyronema epifaneia</taxon>
    </lineage>
</organism>
<comment type="caution">
    <text evidence="1">The sequence shown here is derived from an EMBL/GenBank/DDBJ whole genome shotgun (WGS) entry which is preliminary data.</text>
</comment>
<sequence length="47" mass="5132">MNPETISFEVPPNLLAALKIGSDDFKRHRRLMAAIAVTAHADAADQQ</sequence>
<proteinExistence type="predicted"/>
<dbReference type="Proteomes" id="UP001600165">
    <property type="component" value="Unassembled WGS sequence"/>
</dbReference>
<accession>A0ABW6ICD3</accession>
<name>A0ABW6ICD3_9CYAN</name>
<evidence type="ECO:0000313" key="2">
    <source>
        <dbReference type="Proteomes" id="UP001600165"/>
    </source>
</evidence>
<dbReference type="RefSeq" id="WP_377962986.1">
    <property type="nucleotide sequence ID" value="NZ_JBHZOL010000036.1"/>
</dbReference>
<evidence type="ECO:0008006" key="3">
    <source>
        <dbReference type="Google" id="ProtNLM"/>
    </source>
</evidence>
<dbReference type="EMBL" id="JBHZOL010000036">
    <property type="protein sequence ID" value="MFE4105823.1"/>
    <property type="molecule type" value="Genomic_DNA"/>
</dbReference>
<protein>
    <recommendedName>
        <fullName evidence="3">CopG family transcriptional regulator</fullName>
    </recommendedName>
</protein>